<dbReference type="AlphaFoldDB" id="D7KFX5"/>
<evidence type="ECO:0000313" key="3">
    <source>
        <dbReference type="EMBL" id="EFH67822.1"/>
    </source>
</evidence>
<keyword evidence="2" id="KW-0812">Transmembrane</keyword>
<accession>D7KFX5</accession>
<name>D7KFX5_ARALL</name>
<protein>
    <submittedName>
        <fullName evidence="3">Uncharacterized protein</fullName>
    </submittedName>
</protein>
<proteinExistence type="predicted"/>
<dbReference type="Gramene" id="scaffold_104749.1">
    <property type="protein sequence ID" value="scaffold_104749.1"/>
    <property type="gene ID" value="scaffold_104749.1"/>
</dbReference>
<evidence type="ECO:0000256" key="2">
    <source>
        <dbReference type="SAM" id="Phobius"/>
    </source>
</evidence>
<dbReference type="HOGENOM" id="CLU_1973530_0_0_1"/>
<reference evidence="4" key="1">
    <citation type="journal article" date="2011" name="Nat. Genet.">
        <title>The Arabidopsis lyrata genome sequence and the basis of rapid genome size change.</title>
        <authorList>
            <person name="Hu T.T."/>
            <person name="Pattyn P."/>
            <person name="Bakker E.G."/>
            <person name="Cao J."/>
            <person name="Cheng J.-F."/>
            <person name="Clark R.M."/>
            <person name="Fahlgren N."/>
            <person name="Fawcett J.A."/>
            <person name="Grimwood J."/>
            <person name="Gundlach H."/>
            <person name="Haberer G."/>
            <person name="Hollister J.D."/>
            <person name="Ossowski S."/>
            <person name="Ottilar R.P."/>
            <person name="Salamov A.A."/>
            <person name="Schneeberger K."/>
            <person name="Spannagl M."/>
            <person name="Wang X."/>
            <person name="Yang L."/>
            <person name="Nasrallah M.E."/>
            <person name="Bergelson J."/>
            <person name="Carrington J.C."/>
            <person name="Gaut B.S."/>
            <person name="Schmutz J."/>
            <person name="Mayer K.F.X."/>
            <person name="Van de Peer Y."/>
            <person name="Grigoriev I.V."/>
            <person name="Nordborg M."/>
            <person name="Weigel D."/>
            <person name="Guo Y.-L."/>
        </authorList>
    </citation>
    <scope>NUCLEOTIDE SEQUENCE [LARGE SCALE GENOMIC DNA]</scope>
    <source>
        <strain evidence="4">cv. MN47</strain>
    </source>
</reference>
<evidence type="ECO:0000256" key="1">
    <source>
        <dbReference type="SAM" id="Coils"/>
    </source>
</evidence>
<dbReference type="EMBL" id="GL348713">
    <property type="protein sequence ID" value="EFH67822.1"/>
    <property type="molecule type" value="Genomic_DNA"/>
</dbReference>
<keyword evidence="1" id="KW-0175">Coiled coil</keyword>
<keyword evidence="4" id="KW-1185">Reference proteome</keyword>
<organism evidence="4">
    <name type="scientific">Arabidopsis lyrata subsp. lyrata</name>
    <name type="common">Lyre-leaved rock-cress</name>
    <dbReference type="NCBI Taxonomy" id="81972"/>
    <lineage>
        <taxon>Eukaryota</taxon>
        <taxon>Viridiplantae</taxon>
        <taxon>Streptophyta</taxon>
        <taxon>Embryophyta</taxon>
        <taxon>Tracheophyta</taxon>
        <taxon>Spermatophyta</taxon>
        <taxon>Magnoliopsida</taxon>
        <taxon>eudicotyledons</taxon>
        <taxon>Gunneridae</taxon>
        <taxon>Pentapetalae</taxon>
        <taxon>rosids</taxon>
        <taxon>malvids</taxon>
        <taxon>Brassicales</taxon>
        <taxon>Brassicaceae</taxon>
        <taxon>Camelineae</taxon>
        <taxon>Arabidopsis</taxon>
    </lineage>
</organism>
<feature type="transmembrane region" description="Helical" evidence="2">
    <location>
        <begin position="42"/>
        <end position="60"/>
    </location>
</feature>
<sequence>MNASQAQKLHLLKKATGKDSEFVKYTGLKKACRDFAETYTSFFIWLALGSFTLISAGWELHSRSQMEKGLASLRVEMNNNAVVISEFKKEMSSKDASYMHRFEEITRIANQKLEDLEKKIELLTSKK</sequence>
<keyword evidence="2" id="KW-0472">Membrane</keyword>
<keyword evidence="2" id="KW-1133">Transmembrane helix</keyword>
<evidence type="ECO:0000313" key="4">
    <source>
        <dbReference type="Proteomes" id="UP000008694"/>
    </source>
</evidence>
<gene>
    <name evidence="3" type="ORF">ARALYDRAFT_891955</name>
</gene>
<feature type="coiled-coil region" evidence="1">
    <location>
        <begin position="99"/>
        <end position="126"/>
    </location>
</feature>
<dbReference type="Proteomes" id="UP000008694">
    <property type="component" value="Unassembled WGS sequence"/>
</dbReference>